<evidence type="ECO:0000313" key="4">
    <source>
        <dbReference type="EMBL" id="KAH7513088.1"/>
    </source>
</evidence>
<keyword evidence="2" id="KW-0677">Repeat</keyword>
<dbReference type="EMBL" id="JAEACU010000012">
    <property type="protein sequence ID" value="KAH7513088.1"/>
    <property type="molecule type" value="Genomic_DNA"/>
</dbReference>
<evidence type="ECO:0000256" key="2">
    <source>
        <dbReference type="ARBA" id="ARBA00022737"/>
    </source>
</evidence>
<dbReference type="AlphaFoldDB" id="A0A978UE95"/>
<dbReference type="NCBIfam" id="TIGR00756">
    <property type="entry name" value="PPR"/>
    <property type="match status" value="4"/>
</dbReference>
<dbReference type="Proteomes" id="UP000813462">
    <property type="component" value="Unassembled WGS sequence"/>
</dbReference>
<dbReference type="OrthoDB" id="185373at2759"/>
<dbReference type="Gene3D" id="1.25.40.10">
    <property type="entry name" value="Tetratricopeptide repeat domain"/>
    <property type="match status" value="2"/>
</dbReference>
<dbReference type="PANTHER" id="PTHR47934:SF6">
    <property type="entry name" value="MITOCHONDRIAL GROUP I INTRON SPLICING FACTOR CCM1-RELATED"/>
    <property type="match status" value="1"/>
</dbReference>
<dbReference type="PROSITE" id="PS51375">
    <property type="entry name" value="PPR"/>
    <property type="match status" value="2"/>
</dbReference>
<dbReference type="GO" id="GO:0003729">
    <property type="term" value="F:mRNA binding"/>
    <property type="evidence" value="ECO:0007669"/>
    <property type="project" value="TreeGrafter"/>
</dbReference>
<comment type="caution">
    <text evidence="4">The sequence shown here is derived from an EMBL/GenBank/DDBJ whole genome shotgun (WGS) entry which is preliminary data.</text>
</comment>
<evidence type="ECO:0000313" key="5">
    <source>
        <dbReference type="Proteomes" id="UP000813462"/>
    </source>
</evidence>
<dbReference type="InterPro" id="IPR002885">
    <property type="entry name" value="PPR_rpt"/>
</dbReference>
<gene>
    <name evidence="4" type="ORF">FEM48_Zijuj12G0159400</name>
</gene>
<evidence type="ECO:0000256" key="1">
    <source>
        <dbReference type="ARBA" id="ARBA00007626"/>
    </source>
</evidence>
<protein>
    <submittedName>
        <fullName evidence="4">Uncharacterized protein</fullName>
    </submittedName>
</protein>
<organism evidence="4 5">
    <name type="scientific">Ziziphus jujuba var. spinosa</name>
    <dbReference type="NCBI Taxonomy" id="714518"/>
    <lineage>
        <taxon>Eukaryota</taxon>
        <taxon>Viridiplantae</taxon>
        <taxon>Streptophyta</taxon>
        <taxon>Embryophyta</taxon>
        <taxon>Tracheophyta</taxon>
        <taxon>Spermatophyta</taxon>
        <taxon>Magnoliopsida</taxon>
        <taxon>eudicotyledons</taxon>
        <taxon>Gunneridae</taxon>
        <taxon>Pentapetalae</taxon>
        <taxon>rosids</taxon>
        <taxon>fabids</taxon>
        <taxon>Rosales</taxon>
        <taxon>Rhamnaceae</taxon>
        <taxon>Paliureae</taxon>
        <taxon>Ziziphus</taxon>
    </lineage>
</organism>
<dbReference type="Pfam" id="PF01535">
    <property type="entry name" value="PPR"/>
    <property type="match status" value="2"/>
</dbReference>
<dbReference type="InterPro" id="IPR051114">
    <property type="entry name" value="Mito_RNA_Proc_CCM1"/>
</dbReference>
<dbReference type="GO" id="GO:0007005">
    <property type="term" value="P:mitochondrion organization"/>
    <property type="evidence" value="ECO:0007669"/>
    <property type="project" value="TreeGrafter"/>
</dbReference>
<comment type="similarity">
    <text evidence="1">Belongs to the PPR family. P subfamily.</text>
</comment>
<reference evidence="4" key="1">
    <citation type="journal article" date="2021" name="Front. Plant Sci.">
        <title>Chromosome-Scale Genome Assembly for Chinese Sour Jujube and Insights Into Its Genome Evolution and Domestication Signature.</title>
        <authorList>
            <person name="Shen L.-Y."/>
            <person name="Luo H."/>
            <person name="Wang X.-L."/>
            <person name="Wang X.-M."/>
            <person name="Qiu X.-J."/>
            <person name="Liu H."/>
            <person name="Zhou S.-S."/>
            <person name="Jia K.-H."/>
            <person name="Nie S."/>
            <person name="Bao Y.-T."/>
            <person name="Zhang R.-G."/>
            <person name="Yun Q.-Z."/>
            <person name="Chai Y.-H."/>
            <person name="Lu J.-Y."/>
            <person name="Li Y."/>
            <person name="Zhao S.-W."/>
            <person name="Mao J.-F."/>
            <person name="Jia S.-G."/>
            <person name="Mao Y.-M."/>
        </authorList>
    </citation>
    <scope>NUCLEOTIDE SEQUENCE</scope>
    <source>
        <strain evidence="4">AT0</strain>
        <tissue evidence="4">Leaf</tissue>
    </source>
</reference>
<dbReference type="Pfam" id="PF13041">
    <property type="entry name" value="PPR_2"/>
    <property type="match status" value="1"/>
</dbReference>
<dbReference type="GO" id="GO:0005739">
    <property type="term" value="C:mitochondrion"/>
    <property type="evidence" value="ECO:0007669"/>
    <property type="project" value="TreeGrafter"/>
</dbReference>
<feature type="repeat" description="PPR" evidence="3">
    <location>
        <begin position="228"/>
        <end position="262"/>
    </location>
</feature>
<dbReference type="GO" id="GO:0006396">
    <property type="term" value="P:RNA processing"/>
    <property type="evidence" value="ECO:0007669"/>
    <property type="project" value="TreeGrafter"/>
</dbReference>
<dbReference type="PANTHER" id="PTHR47934">
    <property type="entry name" value="PENTATRICOPEPTIDE REPEAT-CONTAINING PROTEIN PET309, MITOCHONDRIAL"/>
    <property type="match status" value="1"/>
</dbReference>
<evidence type="ECO:0000256" key="3">
    <source>
        <dbReference type="PROSITE-ProRule" id="PRU00708"/>
    </source>
</evidence>
<sequence length="324" mass="36850">MVYYQYTQFLLYCLIQPSPICNNYAVSPPKNYTADRLLNCTASPPKPDHLLSALIHSFTSYQCDPPPETYHFVIKTLTKTSQFHHIPLVLDRIESVEKFETLKYILAELIIIYCRADRIEDAIDLFCRIPNFKCVPSVYPLNSLLSVLCRSKRKYRICSLILSSLYEQKDLALANFEVLGFFKAMKKLGISPRMMDYSNVIRFLVKEGRGLDALDVLCRMKMEGTKPDIVCYTLILHGIIAEGEYEGADELFDELLLLGLVPDVYTYNVYVNGLCKQNNVEAGLNMIISMEELGCKPNLITHKMLLKALNKNCGVANGTQRIGD</sequence>
<name>A0A978UE95_ZIZJJ</name>
<accession>A0A978UE95</accession>
<proteinExistence type="inferred from homology"/>
<feature type="repeat" description="PPR" evidence="3">
    <location>
        <begin position="263"/>
        <end position="297"/>
    </location>
</feature>
<dbReference type="InterPro" id="IPR011990">
    <property type="entry name" value="TPR-like_helical_dom_sf"/>
</dbReference>